<dbReference type="AlphaFoldDB" id="A0AAN7AU84"/>
<dbReference type="Gene3D" id="3.40.50.300">
    <property type="entry name" value="P-loop containing nucleotide triphosphate hydrolases"/>
    <property type="match status" value="1"/>
</dbReference>
<reference evidence="6" key="1">
    <citation type="journal article" date="2023" name="Mol. Phylogenet. Evol.">
        <title>Genome-scale phylogeny and comparative genomics of the fungal order Sordariales.</title>
        <authorList>
            <person name="Hensen N."/>
            <person name="Bonometti L."/>
            <person name="Westerberg I."/>
            <person name="Brannstrom I.O."/>
            <person name="Guillou S."/>
            <person name="Cros-Aarteil S."/>
            <person name="Calhoun S."/>
            <person name="Haridas S."/>
            <person name="Kuo A."/>
            <person name="Mondo S."/>
            <person name="Pangilinan J."/>
            <person name="Riley R."/>
            <person name="LaButti K."/>
            <person name="Andreopoulos B."/>
            <person name="Lipzen A."/>
            <person name="Chen C."/>
            <person name="Yan M."/>
            <person name="Daum C."/>
            <person name="Ng V."/>
            <person name="Clum A."/>
            <person name="Steindorff A."/>
            <person name="Ohm R.A."/>
            <person name="Martin F."/>
            <person name="Silar P."/>
            <person name="Natvig D.O."/>
            <person name="Lalanne C."/>
            <person name="Gautier V."/>
            <person name="Ament-Velasquez S.L."/>
            <person name="Kruys A."/>
            <person name="Hutchinson M.I."/>
            <person name="Powell A.J."/>
            <person name="Barry K."/>
            <person name="Miller A.N."/>
            <person name="Grigoriev I.V."/>
            <person name="Debuchy R."/>
            <person name="Gladieux P."/>
            <person name="Hiltunen Thoren M."/>
            <person name="Johannesson H."/>
        </authorList>
    </citation>
    <scope>NUCLEOTIDE SEQUENCE</scope>
    <source>
        <strain evidence="6">CBS 315.58</strain>
    </source>
</reference>
<dbReference type="PANTHER" id="PTHR10039:SF5">
    <property type="entry name" value="NACHT DOMAIN-CONTAINING PROTEIN"/>
    <property type="match status" value="1"/>
</dbReference>
<evidence type="ECO:0000256" key="3">
    <source>
        <dbReference type="SAM" id="Phobius"/>
    </source>
</evidence>
<keyword evidence="2" id="KW-0175">Coiled coil</keyword>
<evidence type="ECO:0000256" key="1">
    <source>
        <dbReference type="ARBA" id="ARBA00022737"/>
    </source>
</evidence>
<dbReference type="InterPro" id="IPR027417">
    <property type="entry name" value="P-loop_NTPase"/>
</dbReference>
<feature type="domain" description="DUF7791" evidence="5">
    <location>
        <begin position="561"/>
        <end position="694"/>
    </location>
</feature>
<dbReference type="PANTHER" id="PTHR10039">
    <property type="entry name" value="AMELOGENIN"/>
    <property type="match status" value="1"/>
</dbReference>
<dbReference type="Pfam" id="PF25053">
    <property type="entry name" value="DUF7791"/>
    <property type="match status" value="1"/>
</dbReference>
<evidence type="ECO:0000259" key="5">
    <source>
        <dbReference type="Pfam" id="PF25053"/>
    </source>
</evidence>
<feature type="transmembrane region" description="Helical" evidence="3">
    <location>
        <begin position="1100"/>
        <end position="1119"/>
    </location>
</feature>
<keyword evidence="7" id="KW-1185">Reference proteome</keyword>
<keyword evidence="3" id="KW-0472">Membrane</keyword>
<organism evidence="6 7">
    <name type="scientific">Triangularia verruculosa</name>
    <dbReference type="NCBI Taxonomy" id="2587418"/>
    <lineage>
        <taxon>Eukaryota</taxon>
        <taxon>Fungi</taxon>
        <taxon>Dikarya</taxon>
        <taxon>Ascomycota</taxon>
        <taxon>Pezizomycotina</taxon>
        <taxon>Sordariomycetes</taxon>
        <taxon>Sordariomycetidae</taxon>
        <taxon>Sordariales</taxon>
        <taxon>Podosporaceae</taxon>
        <taxon>Triangularia</taxon>
    </lineage>
</organism>
<evidence type="ECO:0000259" key="4">
    <source>
        <dbReference type="Pfam" id="PF24883"/>
    </source>
</evidence>
<evidence type="ECO:0000313" key="7">
    <source>
        <dbReference type="Proteomes" id="UP001303160"/>
    </source>
</evidence>
<feature type="coiled-coil region" evidence="2">
    <location>
        <begin position="164"/>
        <end position="191"/>
    </location>
</feature>
<dbReference type="SUPFAM" id="SSF52540">
    <property type="entry name" value="P-loop containing nucleoside triphosphate hydrolases"/>
    <property type="match status" value="1"/>
</dbReference>
<accession>A0AAN7AU84</accession>
<dbReference type="Proteomes" id="UP001303160">
    <property type="component" value="Unassembled WGS sequence"/>
</dbReference>
<proteinExistence type="predicted"/>
<dbReference type="InterPro" id="IPR056884">
    <property type="entry name" value="NPHP3-like_N"/>
</dbReference>
<gene>
    <name evidence="6" type="ORF">QBC40DRAFT_206486</name>
</gene>
<feature type="domain" description="Nephrocystin 3-like N-terminal" evidence="4">
    <location>
        <begin position="285"/>
        <end position="463"/>
    </location>
</feature>
<keyword evidence="3" id="KW-1133">Transmembrane helix</keyword>
<reference evidence="6" key="2">
    <citation type="submission" date="2023-05" db="EMBL/GenBank/DDBJ databases">
        <authorList>
            <consortium name="Lawrence Berkeley National Laboratory"/>
            <person name="Steindorff A."/>
            <person name="Hensen N."/>
            <person name="Bonometti L."/>
            <person name="Westerberg I."/>
            <person name="Brannstrom I.O."/>
            <person name="Guillou S."/>
            <person name="Cros-Aarteil S."/>
            <person name="Calhoun S."/>
            <person name="Haridas S."/>
            <person name="Kuo A."/>
            <person name="Mondo S."/>
            <person name="Pangilinan J."/>
            <person name="Riley R."/>
            <person name="Labutti K."/>
            <person name="Andreopoulos B."/>
            <person name="Lipzen A."/>
            <person name="Chen C."/>
            <person name="Yanf M."/>
            <person name="Daum C."/>
            <person name="Ng V."/>
            <person name="Clum A."/>
            <person name="Ohm R."/>
            <person name="Martin F."/>
            <person name="Silar P."/>
            <person name="Natvig D."/>
            <person name="Lalanne C."/>
            <person name="Gautier V."/>
            <person name="Ament-Velasquez S.L."/>
            <person name="Kruys A."/>
            <person name="Hutchinson M.I."/>
            <person name="Powell A.J."/>
            <person name="Barry K."/>
            <person name="Miller A.N."/>
            <person name="Grigoriev I.V."/>
            <person name="Debuchy R."/>
            <person name="Gladieux P."/>
            <person name="Thoren M.H."/>
            <person name="Johannesson H."/>
        </authorList>
    </citation>
    <scope>NUCLEOTIDE SEQUENCE</scope>
    <source>
        <strain evidence="6">CBS 315.58</strain>
    </source>
</reference>
<comment type="caution">
    <text evidence="6">The sequence shown here is derived from an EMBL/GenBank/DDBJ whole genome shotgun (WGS) entry which is preliminary data.</text>
</comment>
<dbReference type="Pfam" id="PF24883">
    <property type="entry name" value="NPHP3_N"/>
    <property type="match status" value="1"/>
</dbReference>
<evidence type="ECO:0000313" key="6">
    <source>
        <dbReference type="EMBL" id="KAK4197680.1"/>
    </source>
</evidence>
<evidence type="ECO:0000256" key="2">
    <source>
        <dbReference type="SAM" id="Coils"/>
    </source>
</evidence>
<evidence type="ECO:0008006" key="8">
    <source>
        <dbReference type="Google" id="ProtNLM"/>
    </source>
</evidence>
<dbReference type="InterPro" id="IPR056693">
    <property type="entry name" value="DUF7791"/>
</dbReference>
<keyword evidence="3" id="KW-0812">Transmembrane</keyword>
<sequence length="1120" mass="128172">MLTGPPTMDPATGIGVVSGCLSFITFAFRIIKGGVEIYQQGHLTENATVEDVVTRMNIFYDRLKQDHLKAQADCKSSEEQDVCALAEECQGICAALLRLLKSMKPSDPRGLKAKWKALSASWNSVFHAKERAELELRLNNCQRSLTTVFTWSSRVTAKEVAISVERNGTTLKELQDSIQELRDELALRERQPDWVGKPVQNLIKLTVRTQQDTINRLTHDRILQALQYDRMRDRSNNLNNCVNDIQNWLKEEVGGSFDWLFEPESVEIDVSCSDEELAMMTKARERLHKWLSSDGGILHILGKLGCGKSTLMQLLYNEPSTQRELERWAGDRKLIKVNYFFSVIVGGHQQTLVGLFRTLLHDMIKDSPALASEVMPCHWRKALGYRWINDGVGAIEINDHDAEMALQKLMCDEKYSNYCFCVFIDALDEYQDSERSDQTDLVNLLHKWAPTTRPNVKLCIASRPEPVFLGKFSTDTTFLLHELTRYDMQRFVSCRLSHIDQELRIKLTKEIPEKAQGIFLWTHLVVREMREDWEVTHDLDVRILERFPAGLRPLLDRAVTSIPERYRRQAYLTFTMLSLMMEYGIELSILQYSFVDDFCRNPSFAYTMAVSDWQEIGTGSKDLQLLIQTRTKRAARALPVRCKGLVQVVPSLEEAPPPRFGDMPFDCVVFVHRSVVDYFQEPPVRERLLSAIGKTTPAEAVSETLLAEFSVNNSEFRSLRRSREPSLRRFWFRELINLRTKHGMDTAPYKFLNQLQAVFESTQLRLLTQLAADKYLITLYLGYRAVAVIRNVGADIPRMANVRLVSPLLEFAARLHSDPLYLQHILKMIPAIMENPLMARTFIWVVIDIVRKGGPLSTPTSEFLTRICKSIWEHIDTEAWFHPATTLHRSLFSGAFRGSLEILDKATVWQQYLLSEVATMHNLGFQDWSATKSVQFGQLVEAFLLAGADPNCWLSMIPAESLPVKDEAKQKPDLSSTQKEVIKPIYRMKEYKLQLRIGHDRQKVIQGEQRCSCLIPLPFELGPATQWPLREWIDMCSIPNKGTLLALIDKRPFQDDLDRFFSSLVFPGSWVERQTEEIAPELLSTRQVEGQLPTGKAGELLVAFLMGSLITGLFCSFILL</sequence>
<name>A0AAN7AU84_9PEZI</name>
<dbReference type="EMBL" id="MU863958">
    <property type="protein sequence ID" value="KAK4197680.1"/>
    <property type="molecule type" value="Genomic_DNA"/>
</dbReference>
<keyword evidence="1" id="KW-0677">Repeat</keyword>
<protein>
    <recommendedName>
        <fullName evidence="8">NACHT domain-containing protein</fullName>
    </recommendedName>
</protein>